<organism evidence="2 3">
    <name type="scientific">Mycobacterium tuberculosis</name>
    <dbReference type="NCBI Taxonomy" id="1773"/>
    <lineage>
        <taxon>Bacteria</taxon>
        <taxon>Bacillati</taxon>
        <taxon>Actinomycetota</taxon>
        <taxon>Actinomycetes</taxon>
        <taxon>Mycobacteriales</taxon>
        <taxon>Mycobacteriaceae</taxon>
        <taxon>Mycobacterium</taxon>
        <taxon>Mycobacterium tuberculosis complex</taxon>
    </lineage>
</organism>
<protein>
    <submittedName>
        <fullName evidence="2">Asparagine synthetase</fullName>
        <ecNumber evidence="2">6.3.5.4</ecNumber>
    </submittedName>
</protein>
<dbReference type="EMBL" id="CSBK01004893">
    <property type="protein sequence ID" value="CPC24440.1"/>
    <property type="molecule type" value="Genomic_DNA"/>
</dbReference>
<dbReference type="Proteomes" id="UP000039021">
    <property type="component" value="Unassembled WGS sequence"/>
</dbReference>
<dbReference type="GO" id="GO:0004066">
    <property type="term" value="F:asparagine synthase (glutamine-hydrolyzing) activity"/>
    <property type="evidence" value="ECO:0007669"/>
    <property type="project" value="UniProtKB-EC"/>
</dbReference>
<comment type="caution">
    <text evidence="2">The sequence shown here is derived from an EMBL/GenBank/DDBJ whole genome shotgun (WGS) entry which is preliminary data.</text>
</comment>
<dbReference type="EC" id="6.3.5.4" evidence="2"/>
<dbReference type="GO" id="GO:0006529">
    <property type="term" value="P:asparagine biosynthetic process"/>
    <property type="evidence" value="ECO:0007669"/>
    <property type="project" value="InterPro"/>
</dbReference>
<keyword evidence="2" id="KW-0436">Ligase</keyword>
<evidence type="ECO:0000313" key="2">
    <source>
        <dbReference type="EMBL" id="CPC24440.1"/>
    </source>
</evidence>
<evidence type="ECO:0000259" key="1">
    <source>
        <dbReference type="Pfam" id="PF00733"/>
    </source>
</evidence>
<evidence type="ECO:0000313" key="3">
    <source>
        <dbReference type="Proteomes" id="UP000039021"/>
    </source>
</evidence>
<reference evidence="3" key="1">
    <citation type="submission" date="2015-03" db="EMBL/GenBank/DDBJ databases">
        <authorList>
            <consortium name="Pathogen Informatics"/>
        </authorList>
    </citation>
    <scope>NUCLEOTIDE SEQUENCE [LARGE SCALE GENOMIC DNA]</scope>
    <source>
        <strain evidence="3">N09902308</strain>
    </source>
</reference>
<sequence>MGSSQAGHLVDIAAVYRMLDEHRCGSSDHSRRLWTMLIFMLWHAIFVEHSVVPQISEPQYPVQL</sequence>
<dbReference type="InterPro" id="IPR001962">
    <property type="entry name" value="Asn_synthase"/>
</dbReference>
<dbReference type="Pfam" id="PF00733">
    <property type="entry name" value="Asn_synthase"/>
    <property type="match status" value="1"/>
</dbReference>
<name>A0A916LI81_MYCTX</name>
<accession>A0A916LI81</accession>
<proteinExistence type="predicted"/>
<feature type="domain" description="Asparagine synthetase" evidence="1">
    <location>
        <begin position="6"/>
        <end position="43"/>
    </location>
</feature>
<dbReference type="AlphaFoldDB" id="A0A916LI81"/>
<gene>
    <name evidence="2" type="primary">asnB</name>
    <name evidence="2" type="ORF">ERS007739_05622</name>
</gene>